<sequence length="365" mass="41008">MPMSGTLCSTAKHITIREVHTDTEISDLGLVTWTFEGCIPSNGNAAEAWQDARDNDKIFRIETDRFGPLDCSWMAYLEADFSEEERPTYVGLWIAPVIITTQSHQQPKRVFRLGKRSIRDGVHVLFKRTARETVRSLPFDEVVGVAKAIEVSELEDVFRSSTFLSCFISLEFHSTPYGVHTPLPVPPIHKYLSNSKLSDVTLNITAGETPVPISAHRMVLAASSDFFRSKFDLEEHAGGSKYDITDFTEPCIRAMLEFMYTQRIDQHMPEALDDKLQLIAASEYYQVSGMQQFVTPYILDHIAPDTVIRILGFGYKFRATSDALAKGAGKYLRDTWSELATKEKFSNSVAVDGIGDLLKYALQGK</sequence>
<dbReference type="EMBL" id="JADGJD010000827">
    <property type="protein sequence ID" value="KAJ3048223.1"/>
    <property type="molecule type" value="Genomic_DNA"/>
</dbReference>
<dbReference type="SUPFAM" id="SSF54695">
    <property type="entry name" value="POZ domain"/>
    <property type="match status" value="1"/>
</dbReference>
<dbReference type="InterPro" id="IPR011333">
    <property type="entry name" value="SKP1/BTB/POZ_sf"/>
</dbReference>
<evidence type="ECO:0000259" key="1">
    <source>
        <dbReference type="PROSITE" id="PS50097"/>
    </source>
</evidence>
<accession>A0AAD5S769</accession>
<dbReference type="InterPro" id="IPR051481">
    <property type="entry name" value="BTB-POZ/Galectin-3-binding"/>
</dbReference>
<organism evidence="2 3">
    <name type="scientific">Rhizophlyctis rosea</name>
    <dbReference type="NCBI Taxonomy" id="64517"/>
    <lineage>
        <taxon>Eukaryota</taxon>
        <taxon>Fungi</taxon>
        <taxon>Fungi incertae sedis</taxon>
        <taxon>Chytridiomycota</taxon>
        <taxon>Chytridiomycota incertae sedis</taxon>
        <taxon>Chytridiomycetes</taxon>
        <taxon>Rhizophlyctidales</taxon>
        <taxon>Rhizophlyctidaceae</taxon>
        <taxon>Rhizophlyctis</taxon>
    </lineage>
</organism>
<gene>
    <name evidence="2" type="ORF">HK097_010757</name>
</gene>
<proteinExistence type="predicted"/>
<dbReference type="InterPro" id="IPR000210">
    <property type="entry name" value="BTB/POZ_dom"/>
</dbReference>
<feature type="domain" description="BTB" evidence="1">
    <location>
        <begin position="198"/>
        <end position="268"/>
    </location>
</feature>
<keyword evidence="3" id="KW-1185">Reference proteome</keyword>
<dbReference type="AlphaFoldDB" id="A0AAD5S769"/>
<evidence type="ECO:0000313" key="2">
    <source>
        <dbReference type="EMBL" id="KAJ3048223.1"/>
    </source>
</evidence>
<dbReference type="Pfam" id="PF00651">
    <property type="entry name" value="BTB"/>
    <property type="match status" value="1"/>
</dbReference>
<dbReference type="PANTHER" id="PTHR24410:SF23">
    <property type="entry name" value="BTB DOMAIN-CONTAINING PROTEIN-RELATED"/>
    <property type="match status" value="1"/>
</dbReference>
<dbReference type="PROSITE" id="PS50097">
    <property type="entry name" value="BTB"/>
    <property type="match status" value="1"/>
</dbReference>
<comment type="caution">
    <text evidence="2">The sequence shown here is derived from an EMBL/GenBank/DDBJ whole genome shotgun (WGS) entry which is preliminary data.</text>
</comment>
<reference evidence="2" key="1">
    <citation type="submission" date="2020-05" db="EMBL/GenBank/DDBJ databases">
        <title>Phylogenomic resolution of chytrid fungi.</title>
        <authorList>
            <person name="Stajich J.E."/>
            <person name="Amses K."/>
            <person name="Simmons R."/>
            <person name="Seto K."/>
            <person name="Myers J."/>
            <person name="Bonds A."/>
            <person name="Quandt C.A."/>
            <person name="Barry K."/>
            <person name="Liu P."/>
            <person name="Grigoriev I."/>
            <person name="Longcore J.E."/>
            <person name="James T.Y."/>
        </authorList>
    </citation>
    <scope>NUCLEOTIDE SEQUENCE</scope>
    <source>
        <strain evidence="2">JEL0318</strain>
    </source>
</reference>
<protein>
    <recommendedName>
        <fullName evidence="1">BTB domain-containing protein</fullName>
    </recommendedName>
</protein>
<dbReference type="Gene3D" id="3.30.710.10">
    <property type="entry name" value="Potassium Channel Kv1.1, Chain A"/>
    <property type="match status" value="1"/>
</dbReference>
<name>A0AAD5S769_9FUNG</name>
<dbReference type="SMART" id="SM00225">
    <property type="entry name" value="BTB"/>
    <property type="match status" value="1"/>
</dbReference>
<dbReference type="Proteomes" id="UP001212841">
    <property type="component" value="Unassembled WGS sequence"/>
</dbReference>
<evidence type="ECO:0000313" key="3">
    <source>
        <dbReference type="Proteomes" id="UP001212841"/>
    </source>
</evidence>
<dbReference type="CDD" id="cd18186">
    <property type="entry name" value="BTB_POZ_ZBTB_KLHL-like"/>
    <property type="match status" value="1"/>
</dbReference>
<dbReference type="PANTHER" id="PTHR24410">
    <property type="entry name" value="HL07962P-RELATED"/>
    <property type="match status" value="1"/>
</dbReference>